<name>A0A3P5Z0K0_BRACM</name>
<reference evidence="1" key="1">
    <citation type="submission" date="2018-11" db="EMBL/GenBank/DDBJ databases">
        <authorList>
            <consortium name="Genoscope - CEA"/>
            <person name="William W."/>
        </authorList>
    </citation>
    <scope>NUCLEOTIDE SEQUENCE</scope>
</reference>
<organism evidence="1">
    <name type="scientific">Brassica campestris</name>
    <name type="common">Field mustard</name>
    <dbReference type="NCBI Taxonomy" id="3711"/>
    <lineage>
        <taxon>Eukaryota</taxon>
        <taxon>Viridiplantae</taxon>
        <taxon>Streptophyta</taxon>
        <taxon>Embryophyta</taxon>
        <taxon>Tracheophyta</taxon>
        <taxon>Spermatophyta</taxon>
        <taxon>Magnoliopsida</taxon>
        <taxon>eudicotyledons</taxon>
        <taxon>Gunneridae</taxon>
        <taxon>Pentapetalae</taxon>
        <taxon>rosids</taxon>
        <taxon>malvids</taxon>
        <taxon>Brassicales</taxon>
        <taxon>Brassicaceae</taxon>
        <taxon>Brassiceae</taxon>
        <taxon>Brassica</taxon>
    </lineage>
</organism>
<evidence type="ECO:0000313" key="1">
    <source>
        <dbReference type="EMBL" id="VDC69374.1"/>
    </source>
</evidence>
<gene>
    <name evidence="1" type="ORF">BRAA05T19088Z</name>
</gene>
<proteinExistence type="predicted"/>
<accession>A0A3P5Z0K0</accession>
<protein>
    <submittedName>
        <fullName evidence="1">Uncharacterized protein</fullName>
    </submittedName>
</protein>
<sequence length="51" mass="6187">MGRFLQRVEKPTTTAIFRINEGNRYWICTRASTMRVSRKTSRIMKRHKLFL</sequence>
<dbReference type="EMBL" id="LR031570">
    <property type="protein sequence ID" value="VDC69374.1"/>
    <property type="molecule type" value="Genomic_DNA"/>
</dbReference>
<dbReference type="AlphaFoldDB" id="A0A3P5Z0K0"/>